<dbReference type="CDD" id="cd03215">
    <property type="entry name" value="ABC_Carb_Monos_II"/>
    <property type="match status" value="1"/>
</dbReference>
<evidence type="ECO:0000313" key="9">
    <source>
        <dbReference type="EMBL" id="MFC5497316.1"/>
    </source>
</evidence>
<accession>A0ABW0NAL7</accession>
<dbReference type="Proteomes" id="UP001596037">
    <property type="component" value="Unassembled WGS sequence"/>
</dbReference>
<dbReference type="EMBL" id="JBHSMF010000006">
    <property type="protein sequence ID" value="MFC5497316.1"/>
    <property type="molecule type" value="Genomic_DNA"/>
</dbReference>
<feature type="domain" description="ABC transporter" evidence="8">
    <location>
        <begin position="9"/>
        <end position="244"/>
    </location>
</feature>
<keyword evidence="7" id="KW-1015">Disulfide bond</keyword>
<dbReference type="InterPro" id="IPR027417">
    <property type="entry name" value="P-loop_NTPase"/>
</dbReference>
<evidence type="ECO:0000313" key="10">
    <source>
        <dbReference type="Proteomes" id="UP001596037"/>
    </source>
</evidence>
<evidence type="ECO:0000256" key="2">
    <source>
        <dbReference type="ARBA" id="ARBA00022475"/>
    </source>
</evidence>
<dbReference type="SMART" id="SM00382">
    <property type="entry name" value="AAA"/>
    <property type="match status" value="2"/>
</dbReference>
<sequence length="502" mass="54038">MAQTQDPALELAGISKDFLGVRALAGVGLRLFPGEIHALMGQNGAGKSTLIKVLTGVYPADAGTITLHGHPVRPRSPLEAQRLGISTVYQEVNLCPNLSVAENVFAGRYPRRFGAIDWKAMAAQARALLARLNLEIDVTRLLASYPVAVQQMVAIARALSVSARVLVLDEPTSSLDDDEVQRLFGVLRKLRGEGMAILFVTHFLDQVYAVADRITVLRNGALVGEYPVGELPAPALIAAMVGRELAARRSPQQPPAAWERGAAPLLELRGLGRRGVLQPADLAVRPGEIVGLAGLLGSGRTELAQLVFGLQRPDQGQLLLKGQLRQVETPAAAVALGMALLPEDRKTDGIVGELSVRDNIVLALQGRRGVWNQLSAPEQQRLAERFVRALDIRTADVDTPIGLLSGGNQQKALLARWLATQPLLLILDEPTRGIDVAAKQEIMDEIARLAAEGMAVLFISSEVDEVVRVSHRIAVLRDRRKVGELPAGCGEQDVYHLIAEQA</sequence>
<dbReference type="PROSITE" id="PS50893">
    <property type="entry name" value="ABC_TRANSPORTER_2"/>
    <property type="match status" value="2"/>
</dbReference>
<comment type="caution">
    <text evidence="9">The sequence shown here is derived from an EMBL/GenBank/DDBJ whole genome shotgun (WGS) entry which is preliminary data.</text>
</comment>
<dbReference type="PROSITE" id="PS00211">
    <property type="entry name" value="ABC_TRANSPORTER_1"/>
    <property type="match status" value="1"/>
</dbReference>
<feature type="domain" description="ABC transporter" evidence="8">
    <location>
        <begin position="260"/>
        <end position="501"/>
    </location>
</feature>
<keyword evidence="5" id="KW-0547">Nucleotide-binding</keyword>
<keyword evidence="10" id="KW-1185">Reference proteome</keyword>
<keyword evidence="1" id="KW-0813">Transport</keyword>
<dbReference type="GO" id="GO:0005524">
    <property type="term" value="F:ATP binding"/>
    <property type="evidence" value="ECO:0007669"/>
    <property type="project" value="UniProtKB-KW"/>
</dbReference>
<name>A0ABW0NAL7_9BURK</name>
<evidence type="ECO:0000256" key="6">
    <source>
        <dbReference type="ARBA" id="ARBA00022840"/>
    </source>
</evidence>
<gene>
    <name evidence="9" type="ORF">ACFPOE_07215</name>
</gene>
<dbReference type="InterPro" id="IPR050107">
    <property type="entry name" value="ABC_carbohydrate_import_ATPase"/>
</dbReference>
<dbReference type="PANTHER" id="PTHR43790:SF9">
    <property type="entry name" value="GALACTOFURANOSE TRANSPORTER ATP-BINDING PROTEIN YTFR"/>
    <property type="match status" value="1"/>
</dbReference>
<dbReference type="PROSITE" id="PS00477">
    <property type="entry name" value="ALPHA_2_MACROGLOBULIN"/>
    <property type="match status" value="1"/>
</dbReference>
<evidence type="ECO:0000256" key="4">
    <source>
        <dbReference type="ARBA" id="ARBA00022737"/>
    </source>
</evidence>
<reference evidence="10" key="1">
    <citation type="journal article" date="2019" name="Int. J. Syst. Evol. Microbiol.">
        <title>The Global Catalogue of Microorganisms (GCM) 10K type strain sequencing project: providing services to taxonomists for standard genome sequencing and annotation.</title>
        <authorList>
            <consortium name="The Broad Institute Genomics Platform"/>
            <consortium name="The Broad Institute Genome Sequencing Center for Infectious Disease"/>
            <person name="Wu L."/>
            <person name="Ma J."/>
        </authorList>
    </citation>
    <scope>NUCLEOTIDE SEQUENCE [LARGE SCALE GENOMIC DNA]</scope>
    <source>
        <strain evidence="10">CCUG 57401</strain>
    </source>
</reference>
<evidence type="ECO:0000256" key="1">
    <source>
        <dbReference type="ARBA" id="ARBA00022448"/>
    </source>
</evidence>
<dbReference type="SUPFAM" id="SSF52540">
    <property type="entry name" value="P-loop containing nucleoside triphosphate hydrolases"/>
    <property type="match status" value="2"/>
</dbReference>
<keyword evidence="6 9" id="KW-0067">ATP-binding</keyword>
<dbReference type="InterPro" id="IPR017871">
    <property type="entry name" value="ABC_transporter-like_CS"/>
</dbReference>
<organism evidence="9 10">
    <name type="scientific">Caenimonas terrae</name>
    <dbReference type="NCBI Taxonomy" id="696074"/>
    <lineage>
        <taxon>Bacteria</taxon>
        <taxon>Pseudomonadati</taxon>
        <taxon>Pseudomonadota</taxon>
        <taxon>Betaproteobacteria</taxon>
        <taxon>Burkholderiales</taxon>
        <taxon>Comamonadaceae</taxon>
        <taxon>Caenimonas</taxon>
    </lineage>
</organism>
<protein>
    <submittedName>
        <fullName evidence="9">Sugar ABC transporter ATP-binding protein</fullName>
    </submittedName>
</protein>
<keyword evidence="3" id="KW-0762">Sugar transport</keyword>
<dbReference type="InterPro" id="IPR003593">
    <property type="entry name" value="AAA+_ATPase"/>
</dbReference>
<dbReference type="InterPro" id="IPR003439">
    <property type="entry name" value="ABC_transporter-like_ATP-bd"/>
</dbReference>
<dbReference type="Pfam" id="PF00005">
    <property type="entry name" value="ABC_tran"/>
    <property type="match status" value="2"/>
</dbReference>
<keyword evidence="2" id="KW-0472">Membrane</keyword>
<evidence type="ECO:0000259" key="8">
    <source>
        <dbReference type="PROSITE" id="PS50893"/>
    </source>
</evidence>
<dbReference type="PANTHER" id="PTHR43790">
    <property type="entry name" value="CARBOHYDRATE TRANSPORT ATP-BINDING PROTEIN MG119-RELATED"/>
    <property type="match status" value="1"/>
</dbReference>
<evidence type="ECO:0000256" key="7">
    <source>
        <dbReference type="ARBA" id="ARBA00023157"/>
    </source>
</evidence>
<dbReference type="RefSeq" id="WP_376849348.1">
    <property type="nucleotide sequence ID" value="NZ_JBHSMF010000006.1"/>
</dbReference>
<dbReference type="CDD" id="cd03216">
    <property type="entry name" value="ABC_Carb_Monos_I"/>
    <property type="match status" value="1"/>
</dbReference>
<dbReference type="Gene3D" id="3.40.50.300">
    <property type="entry name" value="P-loop containing nucleotide triphosphate hydrolases"/>
    <property type="match status" value="2"/>
</dbReference>
<evidence type="ECO:0000256" key="3">
    <source>
        <dbReference type="ARBA" id="ARBA00022597"/>
    </source>
</evidence>
<keyword evidence="2" id="KW-1003">Cell membrane</keyword>
<keyword evidence="4" id="KW-0677">Repeat</keyword>
<proteinExistence type="predicted"/>
<evidence type="ECO:0000256" key="5">
    <source>
        <dbReference type="ARBA" id="ARBA00022741"/>
    </source>
</evidence>
<dbReference type="InterPro" id="IPR019742">
    <property type="entry name" value="MacrogloblnA2_CS"/>
</dbReference>